<keyword evidence="4 6" id="KW-0067">ATP-binding</keyword>
<evidence type="ECO:0000313" key="6">
    <source>
        <dbReference type="EMBL" id="QDU84813.1"/>
    </source>
</evidence>
<dbReference type="Proteomes" id="UP000319342">
    <property type="component" value="Chromosome"/>
</dbReference>
<keyword evidence="3" id="KW-0547">Nucleotide-binding</keyword>
<dbReference type="InterPro" id="IPR027417">
    <property type="entry name" value="P-loop_NTPase"/>
</dbReference>
<accession>A0A518D028</accession>
<dbReference type="Pfam" id="PF00005">
    <property type="entry name" value="ABC_tran"/>
    <property type="match status" value="1"/>
</dbReference>
<keyword evidence="7" id="KW-1185">Reference proteome</keyword>
<evidence type="ECO:0000256" key="4">
    <source>
        <dbReference type="ARBA" id="ARBA00022840"/>
    </source>
</evidence>
<name>A0A518D028_9BACT</name>
<evidence type="ECO:0000313" key="7">
    <source>
        <dbReference type="Proteomes" id="UP000319342"/>
    </source>
</evidence>
<dbReference type="EMBL" id="CP036290">
    <property type="protein sequence ID" value="QDU84813.1"/>
    <property type="molecule type" value="Genomic_DNA"/>
</dbReference>
<keyword evidence="2" id="KW-0813">Transport</keyword>
<dbReference type="RefSeq" id="WP_419185742.1">
    <property type="nucleotide sequence ID" value="NZ_CP036290.1"/>
</dbReference>
<dbReference type="FunFam" id="3.40.50.300:FF:000134">
    <property type="entry name" value="Iron-enterobactin ABC transporter ATP-binding protein"/>
    <property type="match status" value="1"/>
</dbReference>
<dbReference type="AlphaFoldDB" id="A0A518D028"/>
<dbReference type="EC" id="3.6.3.-" evidence="6"/>
<dbReference type="InterPro" id="IPR050153">
    <property type="entry name" value="Metal_Ion_Import_ABC"/>
</dbReference>
<dbReference type="CDD" id="cd03235">
    <property type="entry name" value="ABC_Metallic_Cations"/>
    <property type="match status" value="1"/>
</dbReference>
<dbReference type="SMART" id="SM00382">
    <property type="entry name" value="AAA"/>
    <property type="match status" value="1"/>
</dbReference>
<dbReference type="InterPro" id="IPR003439">
    <property type="entry name" value="ABC_transporter-like_ATP-bd"/>
</dbReference>
<evidence type="ECO:0000256" key="1">
    <source>
        <dbReference type="ARBA" id="ARBA00005417"/>
    </source>
</evidence>
<evidence type="ECO:0000259" key="5">
    <source>
        <dbReference type="PROSITE" id="PS50893"/>
    </source>
</evidence>
<gene>
    <name evidence="6" type="primary">znuC_1</name>
    <name evidence="6" type="ORF">Pla163_19270</name>
</gene>
<dbReference type="InterPro" id="IPR017871">
    <property type="entry name" value="ABC_transporter-like_CS"/>
</dbReference>
<evidence type="ECO:0000256" key="2">
    <source>
        <dbReference type="ARBA" id="ARBA00022448"/>
    </source>
</evidence>
<proteinExistence type="inferred from homology"/>
<evidence type="ECO:0000256" key="3">
    <source>
        <dbReference type="ARBA" id="ARBA00022741"/>
    </source>
</evidence>
<reference evidence="6 7" key="1">
    <citation type="submission" date="2019-02" db="EMBL/GenBank/DDBJ databases">
        <title>Deep-cultivation of Planctomycetes and their phenomic and genomic characterization uncovers novel biology.</title>
        <authorList>
            <person name="Wiegand S."/>
            <person name="Jogler M."/>
            <person name="Boedeker C."/>
            <person name="Pinto D."/>
            <person name="Vollmers J."/>
            <person name="Rivas-Marin E."/>
            <person name="Kohn T."/>
            <person name="Peeters S.H."/>
            <person name="Heuer A."/>
            <person name="Rast P."/>
            <person name="Oberbeckmann S."/>
            <person name="Bunk B."/>
            <person name="Jeske O."/>
            <person name="Meyerdierks A."/>
            <person name="Storesund J.E."/>
            <person name="Kallscheuer N."/>
            <person name="Luecker S."/>
            <person name="Lage O.M."/>
            <person name="Pohl T."/>
            <person name="Merkel B.J."/>
            <person name="Hornburger P."/>
            <person name="Mueller R.-W."/>
            <person name="Bruemmer F."/>
            <person name="Labrenz M."/>
            <person name="Spormann A.M."/>
            <person name="Op den Camp H."/>
            <person name="Overmann J."/>
            <person name="Amann R."/>
            <person name="Jetten M.S.M."/>
            <person name="Mascher T."/>
            <person name="Medema M.H."/>
            <person name="Devos D.P."/>
            <person name="Kaster A.-K."/>
            <person name="Ovreas L."/>
            <person name="Rohde M."/>
            <person name="Galperin M.Y."/>
            <person name="Jogler C."/>
        </authorList>
    </citation>
    <scope>NUCLEOTIDE SEQUENCE [LARGE SCALE GENOMIC DNA]</scope>
    <source>
        <strain evidence="6 7">Pla163</strain>
    </source>
</reference>
<dbReference type="PROSITE" id="PS50893">
    <property type="entry name" value="ABC_TRANSPORTER_2"/>
    <property type="match status" value="1"/>
</dbReference>
<dbReference type="GO" id="GO:0005524">
    <property type="term" value="F:ATP binding"/>
    <property type="evidence" value="ECO:0007669"/>
    <property type="project" value="UniProtKB-KW"/>
</dbReference>
<keyword evidence="6" id="KW-0378">Hydrolase</keyword>
<dbReference type="SUPFAM" id="SSF52540">
    <property type="entry name" value="P-loop containing nucleoside triphosphate hydrolases"/>
    <property type="match status" value="1"/>
</dbReference>
<sequence>MIRFTRDFDPDARFGPPPHPPLVVRGLSAGYGRGLVLEDADLEIGAGTLVAVVGPNGAGKSTLLKACLELVPDASGLVAFFGRPLDEVREQVAYVPQRETVDWDFPITALEVVTMGRFPRIGWFRRVTRAQRELARAALHRVGLADLARRQIGALSGGQQQRVFLARALASDARLYLLDEPTSGVDAVSHAEIERVLRELADEGHAVVCVHHDLDTVRRTFDQAVVVNGTVLAQGPVDEVLDSEALRRAYMREPIGAEAHE</sequence>
<dbReference type="GO" id="GO:0016887">
    <property type="term" value="F:ATP hydrolysis activity"/>
    <property type="evidence" value="ECO:0007669"/>
    <property type="project" value="InterPro"/>
</dbReference>
<feature type="domain" description="ABC transporter" evidence="5">
    <location>
        <begin position="22"/>
        <end position="253"/>
    </location>
</feature>
<organism evidence="6 7">
    <name type="scientific">Rohdeia mirabilis</name>
    <dbReference type="NCBI Taxonomy" id="2528008"/>
    <lineage>
        <taxon>Bacteria</taxon>
        <taxon>Pseudomonadati</taxon>
        <taxon>Planctomycetota</taxon>
        <taxon>Planctomycetia</taxon>
        <taxon>Planctomycetia incertae sedis</taxon>
        <taxon>Rohdeia</taxon>
    </lineage>
</organism>
<dbReference type="Gene3D" id="3.40.50.300">
    <property type="entry name" value="P-loop containing nucleotide triphosphate hydrolases"/>
    <property type="match status" value="1"/>
</dbReference>
<protein>
    <submittedName>
        <fullName evidence="6">High-affinity zinc uptake system ATP-binding protein ZnuC</fullName>
        <ecNumber evidence="6">3.6.3.-</ecNumber>
    </submittedName>
</protein>
<dbReference type="PANTHER" id="PTHR42734">
    <property type="entry name" value="METAL TRANSPORT SYSTEM ATP-BINDING PROTEIN TM_0124-RELATED"/>
    <property type="match status" value="1"/>
</dbReference>
<dbReference type="PROSITE" id="PS00211">
    <property type="entry name" value="ABC_TRANSPORTER_1"/>
    <property type="match status" value="1"/>
</dbReference>
<dbReference type="InterPro" id="IPR003593">
    <property type="entry name" value="AAA+_ATPase"/>
</dbReference>
<dbReference type="PANTHER" id="PTHR42734:SF5">
    <property type="entry name" value="IRON TRANSPORT SYSTEM ATP-BINDING PROTEIN HI_0361-RELATED"/>
    <property type="match status" value="1"/>
</dbReference>
<comment type="similarity">
    <text evidence="1">Belongs to the ABC transporter superfamily.</text>
</comment>